<sequence>MMLPRGSPVQQIRTIPRNIGYQNSRVPSIGLVMSGSSRNSENVTASATTKQLPSAGGISRQTISSAPSNTRQVTVAVQGISNSTPTMLQDHSASIPAQQTQYLPPITLSNQASVQQRYVTSQPPSGSGGTPSVANTTSGMQPSHTDIS</sequence>
<dbReference type="AlphaFoldDB" id="A0A0R3QAK6"/>
<feature type="region of interest" description="Disordered" evidence="1">
    <location>
        <begin position="84"/>
        <end position="148"/>
    </location>
</feature>
<dbReference type="EMBL" id="UZAG01002281">
    <property type="protein sequence ID" value="VDO13125.1"/>
    <property type="molecule type" value="Genomic_DNA"/>
</dbReference>
<evidence type="ECO:0000256" key="1">
    <source>
        <dbReference type="SAM" id="MobiDB-lite"/>
    </source>
</evidence>
<feature type="region of interest" description="Disordered" evidence="1">
    <location>
        <begin position="37"/>
        <end position="71"/>
    </location>
</feature>
<evidence type="ECO:0000313" key="4">
    <source>
        <dbReference type="WBParaSite" id="BTMF_0000337501-mRNA-1"/>
    </source>
</evidence>
<organism evidence="4">
    <name type="scientific">Brugia timori</name>
    <dbReference type="NCBI Taxonomy" id="42155"/>
    <lineage>
        <taxon>Eukaryota</taxon>
        <taxon>Metazoa</taxon>
        <taxon>Ecdysozoa</taxon>
        <taxon>Nematoda</taxon>
        <taxon>Chromadorea</taxon>
        <taxon>Rhabditida</taxon>
        <taxon>Spirurina</taxon>
        <taxon>Spiruromorpha</taxon>
        <taxon>Filarioidea</taxon>
        <taxon>Onchocercidae</taxon>
        <taxon>Brugia</taxon>
    </lineage>
</organism>
<name>A0A0R3QAK6_9BILA</name>
<feature type="compositionally biased region" description="Polar residues" evidence="1">
    <location>
        <begin position="84"/>
        <end position="122"/>
    </location>
</feature>
<evidence type="ECO:0000313" key="3">
    <source>
        <dbReference type="Proteomes" id="UP000280834"/>
    </source>
</evidence>
<reference evidence="4" key="1">
    <citation type="submission" date="2017-02" db="UniProtKB">
        <authorList>
            <consortium name="WormBaseParasite"/>
        </authorList>
    </citation>
    <scope>IDENTIFICATION</scope>
</reference>
<feature type="compositionally biased region" description="Polar residues" evidence="1">
    <location>
        <begin position="59"/>
        <end position="71"/>
    </location>
</feature>
<dbReference type="STRING" id="42155.A0A0R3QAK6"/>
<reference evidence="2 3" key="2">
    <citation type="submission" date="2018-11" db="EMBL/GenBank/DDBJ databases">
        <authorList>
            <consortium name="Pathogen Informatics"/>
        </authorList>
    </citation>
    <scope>NUCLEOTIDE SEQUENCE [LARGE SCALE GENOMIC DNA]</scope>
</reference>
<gene>
    <name evidence="2" type="ORF">BTMF_LOCUS2689</name>
</gene>
<protein>
    <submittedName>
        <fullName evidence="4">Transcription initiation factor TFIID subunit 4</fullName>
    </submittedName>
</protein>
<evidence type="ECO:0000313" key="2">
    <source>
        <dbReference type="EMBL" id="VDO13125.1"/>
    </source>
</evidence>
<accession>A0A0R3QAK6</accession>
<dbReference type="Proteomes" id="UP000280834">
    <property type="component" value="Unassembled WGS sequence"/>
</dbReference>
<proteinExistence type="predicted"/>
<feature type="compositionally biased region" description="Polar residues" evidence="1">
    <location>
        <begin position="37"/>
        <end position="52"/>
    </location>
</feature>
<feature type="compositionally biased region" description="Polar residues" evidence="1">
    <location>
        <begin position="133"/>
        <end position="148"/>
    </location>
</feature>
<keyword evidence="3" id="KW-1185">Reference proteome</keyword>
<dbReference type="WBParaSite" id="BTMF_0000337501-mRNA-1">
    <property type="protein sequence ID" value="BTMF_0000337501-mRNA-1"/>
    <property type="gene ID" value="BTMF_0000337501"/>
</dbReference>